<protein>
    <submittedName>
        <fullName evidence="1">Uncharacterized protein</fullName>
    </submittedName>
</protein>
<dbReference type="AlphaFoldDB" id="A0A5D4MC94"/>
<sequence length="99" mass="11522">MKQVYRFDENGVYIEPVLINDTDEIPEGCLDVHIPEGFYQPRWNGTEIVEGLPQEEIDWIRNNEPSPPPSYEEVLAENMELKERLGSMEFAVITLLDRL</sequence>
<gene>
    <name evidence="1" type="ORF">FZC84_11870</name>
</gene>
<comment type="caution">
    <text evidence="1">The sequence shown here is derived from an EMBL/GenBank/DDBJ whole genome shotgun (WGS) entry which is preliminary data.</text>
</comment>
<dbReference type="Proteomes" id="UP000325182">
    <property type="component" value="Unassembled WGS sequence"/>
</dbReference>
<proteinExistence type="predicted"/>
<accession>A0A5D4MC94</accession>
<organism evidence="1 2">
    <name type="scientific">Rossellomorea vietnamensis</name>
    <dbReference type="NCBI Taxonomy" id="218284"/>
    <lineage>
        <taxon>Bacteria</taxon>
        <taxon>Bacillati</taxon>
        <taxon>Bacillota</taxon>
        <taxon>Bacilli</taxon>
        <taxon>Bacillales</taxon>
        <taxon>Bacillaceae</taxon>
        <taxon>Rossellomorea</taxon>
    </lineage>
</organism>
<reference evidence="1 2" key="1">
    <citation type="submission" date="2019-08" db="EMBL/GenBank/DDBJ databases">
        <title>Bacillus genomes from the desert of Cuatro Cienegas, Coahuila.</title>
        <authorList>
            <person name="Olmedo-Alvarez G."/>
        </authorList>
    </citation>
    <scope>NUCLEOTIDE SEQUENCE [LARGE SCALE GENOMIC DNA]</scope>
    <source>
        <strain evidence="1 2">CH128b_4D</strain>
    </source>
</reference>
<name>A0A5D4MC94_9BACI</name>
<dbReference type="RefSeq" id="WP_148953987.1">
    <property type="nucleotide sequence ID" value="NZ_VTEG01000007.1"/>
</dbReference>
<evidence type="ECO:0000313" key="1">
    <source>
        <dbReference type="EMBL" id="TYR99067.1"/>
    </source>
</evidence>
<dbReference type="EMBL" id="VTEG01000007">
    <property type="protein sequence ID" value="TYR99067.1"/>
    <property type="molecule type" value="Genomic_DNA"/>
</dbReference>
<evidence type="ECO:0000313" key="2">
    <source>
        <dbReference type="Proteomes" id="UP000325182"/>
    </source>
</evidence>